<evidence type="ECO:0000313" key="8">
    <source>
        <dbReference type="Proteomes" id="UP000034881"/>
    </source>
</evidence>
<dbReference type="Pfam" id="PF00226">
    <property type="entry name" value="DnaJ"/>
    <property type="match status" value="1"/>
</dbReference>
<evidence type="ECO:0000256" key="2">
    <source>
        <dbReference type="ARBA" id="ARBA00022737"/>
    </source>
</evidence>
<dbReference type="PATRIC" id="fig|1618431.3.peg.629"/>
<keyword evidence="2" id="KW-0677">Repeat</keyword>
<dbReference type="InterPro" id="IPR008971">
    <property type="entry name" value="HSP40/DnaJ_pept-bd"/>
</dbReference>
<dbReference type="GO" id="GO:0042026">
    <property type="term" value="P:protein refolding"/>
    <property type="evidence" value="ECO:0007669"/>
    <property type="project" value="TreeGrafter"/>
</dbReference>
<dbReference type="Proteomes" id="UP000034881">
    <property type="component" value="Unassembled WGS sequence"/>
</dbReference>
<feature type="domain" description="J" evidence="6">
    <location>
        <begin position="5"/>
        <end position="69"/>
    </location>
</feature>
<keyword evidence="3" id="KW-0863">Zinc-finger</keyword>
<gene>
    <name evidence="7" type="ORF">UT77_C0004G0064</name>
</gene>
<evidence type="ECO:0000256" key="1">
    <source>
        <dbReference type="ARBA" id="ARBA00022723"/>
    </source>
</evidence>
<dbReference type="CDD" id="cd10747">
    <property type="entry name" value="DnaJ_C"/>
    <property type="match status" value="1"/>
</dbReference>
<dbReference type="PANTHER" id="PTHR43096:SF52">
    <property type="entry name" value="DNAJ HOMOLOG 1, MITOCHONDRIAL-RELATED"/>
    <property type="match status" value="1"/>
</dbReference>
<dbReference type="PROSITE" id="PS50076">
    <property type="entry name" value="DNAJ_2"/>
    <property type="match status" value="1"/>
</dbReference>
<dbReference type="PRINTS" id="PR00625">
    <property type="entry name" value="JDOMAIN"/>
</dbReference>
<dbReference type="Gene3D" id="2.60.260.20">
    <property type="entry name" value="Urease metallochaperone UreE, N-terminal domain"/>
    <property type="match status" value="2"/>
</dbReference>
<comment type="caution">
    <text evidence="7">The sequence shown here is derived from an EMBL/GenBank/DDBJ whole genome shotgun (WGS) entry which is preliminary data.</text>
</comment>
<protein>
    <submittedName>
        <fullName evidence="7">Chaperone protein DnaJ</fullName>
    </submittedName>
</protein>
<dbReference type="SMART" id="SM00271">
    <property type="entry name" value="DnaJ"/>
    <property type="match status" value="1"/>
</dbReference>
<dbReference type="PANTHER" id="PTHR43096">
    <property type="entry name" value="DNAJ HOMOLOG 1, MITOCHONDRIAL-RELATED"/>
    <property type="match status" value="1"/>
</dbReference>
<dbReference type="InterPro" id="IPR001623">
    <property type="entry name" value="DnaJ_domain"/>
</dbReference>
<proteinExistence type="predicted"/>
<accession>A0A0G0T4N0</accession>
<evidence type="ECO:0000259" key="6">
    <source>
        <dbReference type="PROSITE" id="PS50076"/>
    </source>
</evidence>
<dbReference type="SUPFAM" id="SSF49493">
    <property type="entry name" value="HSP40/DnaJ peptide-binding domain"/>
    <property type="match status" value="2"/>
</dbReference>
<name>A0A0G0T4N0_9BACT</name>
<dbReference type="InterPro" id="IPR018253">
    <property type="entry name" value="DnaJ_domain_CS"/>
</dbReference>
<dbReference type="EMBL" id="LBYB01000004">
    <property type="protein sequence ID" value="KKR42080.1"/>
    <property type="molecule type" value="Genomic_DNA"/>
</dbReference>
<dbReference type="CDD" id="cd06257">
    <property type="entry name" value="DnaJ"/>
    <property type="match status" value="1"/>
</dbReference>
<dbReference type="Gene3D" id="1.10.287.110">
    <property type="entry name" value="DnaJ domain"/>
    <property type="match status" value="1"/>
</dbReference>
<dbReference type="InterPro" id="IPR002939">
    <property type="entry name" value="DnaJ_C"/>
</dbReference>
<keyword evidence="5" id="KW-0143">Chaperone</keyword>
<reference evidence="7 8" key="1">
    <citation type="journal article" date="2015" name="Nature">
        <title>rRNA introns, odd ribosomes, and small enigmatic genomes across a large radiation of phyla.</title>
        <authorList>
            <person name="Brown C.T."/>
            <person name="Hug L.A."/>
            <person name="Thomas B.C."/>
            <person name="Sharon I."/>
            <person name="Castelle C.J."/>
            <person name="Singh A."/>
            <person name="Wilkins M.J."/>
            <person name="Williams K.H."/>
            <person name="Banfield J.F."/>
        </authorList>
    </citation>
    <scope>NUCLEOTIDE SEQUENCE [LARGE SCALE GENOMIC DNA]</scope>
</reference>
<dbReference type="GO" id="GO:0051082">
    <property type="term" value="F:unfolded protein binding"/>
    <property type="evidence" value="ECO:0007669"/>
    <property type="project" value="InterPro"/>
</dbReference>
<dbReference type="GO" id="GO:0005737">
    <property type="term" value="C:cytoplasm"/>
    <property type="evidence" value="ECO:0007669"/>
    <property type="project" value="TreeGrafter"/>
</dbReference>
<evidence type="ECO:0000256" key="3">
    <source>
        <dbReference type="ARBA" id="ARBA00022771"/>
    </source>
</evidence>
<dbReference type="Pfam" id="PF01556">
    <property type="entry name" value="DnaJ_C"/>
    <property type="match status" value="1"/>
</dbReference>
<keyword evidence="4" id="KW-0862">Zinc</keyword>
<dbReference type="FunFam" id="2.60.260.20:FF:000005">
    <property type="entry name" value="Chaperone protein dnaJ 1, mitochondrial"/>
    <property type="match status" value="1"/>
</dbReference>
<evidence type="ECO:0000256" key="4">
    <source>
        <dbReference type="ARBA" id="ARBA00022833"/>
    </source>
</evidence>
<organism evidence="7 8">
    <name type="scientific">Candidatus Daviesbacteria bacterium GW2011_GWC2_40_12</name>
    <dbReference type="NCBI Taxonomy" id="1618431"/>
    <lineage>
        <taxon>Bacteria</taxon>
        <taxon>Candidatus Daviesiibacteriota</taxon>
    </lineage>
</organism>
<dbReference type="AlphaFoldDB" id="A0A0G0T4N0"/>
<evidence type="ECO:0000313" key="7">
    <source>
        <dbReference type="EMBL" id="KKR42080.1"/>
    </source>
</evidence>
<evidence type="ECO:0000256" key="5">
    <source>
        <dbReference type="ARBA" id="ARBA00023186"/>
    </source>
</evidence>
<keyword evidence="1" id="KW-0479">Metal-binding</keyword>
<sequence length="318" mass="34690">MSKRDYYEILGITKSASEAEVKSAYRKLARKHHPDIDKSAGAAERFKELGEAYQVLSDPQKKQAYDQFGHAAFDRSAGFGGGAPGGAGGFNPFGGGGGFKTYSWSSGGGNPFGSAQGGPNIQFDFGGFEDPFELFEQIFGGGGSPFGGLHRRPVYQLNLTFEEAITGVTKEVEVESRTAEGRVQRRRMKIKVPAGVDNGTKMRFGDMDIVFNVARTSKFIREGADIFSEITVNIPQLVLGDIFEVETVQEKVKVRVPPGTQPGSLVKLKGKGVSRLGAAGRGDHYVRVNLNVPQHPSKEEKQLYEELKNLSSKKKSWF</sequence>
<dbReference type="InterPro" id="IPR036869">
    <property type="entry name" value="J_dom_sf"/>
</dbReference>
<dbReference type="GO" id="GO:0008270">
    <property type="term" value="F:zinc ion binding"/>
    <property type="evidence" value="ECO:0007669"/>
    <property type="project" value="UniProtKB-KW"/>
</dbReference>
<dbReference type="PROSITE" id="PS00636">
    <property type="entry name" value="DNAJ_1"/>
    <property type="match status" value="1"/>
</dbReference>
<dbReference type="SUPFAM" id="SSF46565">
    <property type="entry name" value="Chaperone J-domain"/>
    <property type="match status" value="1"/>
</dbReference>